<dbReference type="SMART" id="SM00409">
    <property type="entry name" value="IG"/>
    <property type="match status" value="8"/>
</dbReference>
<evidence type="ECO:0000313" key="8">
    <source>
        <dbReference type="Proteomes" id="UP000472271"/>
    </source>
</evidence>
<protein>
    <submittedName>
        <fullName evidence="7">Hemicentin-1-like</fullName>
    </submittedName>
</protein>
<feature type="region of interest" description="Disordered" evidence="3">
    <location>
        <begin position="884"/>
        <end position="925"/>
    </location>
</feature>
<feature type="chain" id="PRO_5044627735" evidence="5">
    <location>
        <begin position="34"/>
        <end position="925"/>
    </location>
</feature>
<dbReference type="SMART" id="SM00408">
    <property type="entry name" value="IGc2"/>
    <property type="match status" value="7"/>
</dbReference>
<dbReference type="AlphaFoldDB" id="A0A673BGB4"/>
<feature type="domain" description="Ig-like" evidence="6">
    <location>
        <begin position="166"/>
        <end position="245"/>
    </location>
</feature>
<dbReference type="SUPFAM" id="SSF48726">
    <property type="entry name" value="Immunoglobulin"/>
    <property type="match status" value="8"/>
</dbReference>
<feature type="signal peptide" evidence="5">
    <location>
        <begin position="1"/>
        <end position="33"/>
    </location>
</feature>
<dbReference type="InterPro" id="IPR036179">
    <property type="entry name" value="Ig-like_dom_sf"/>
</dbReference>
<organism evidence="7 8">
    <name type="scientific">Sphaeramia orbicularis</name>
    <name type="common">orbiculate cardinalfish</name>
    <dbReference type="NCBI Taxonomy" id="375764"/>
    <lineage>
        <taxon>Eukaryota</taxon>
        <taxon>Metazoa</taxon>
        <taxon>Chordata</taxon>
        <taxon>Craniata</taxon>
        <taxon>Vertebrata</taxon>
        <taxon>Euteleostomi</taxon>
        <taxon>Actinopterygii</taxon>
        <taxon>Neopterygii</taxon>
        <taxon>Teleostei</taxon>
        <taxon>Neoteleostei</taxon>
        <taxon>Acanthomorphata</taxon>
        <taxon>Gobiaria</taxon>
        <taxon>Kurtiformes</taxon>
        <taxon>Apogonoidei</taxon>
        <taxon>Apogonidae</taxon>
        <taxon>Apogoninae</taxon>
        <taxon>Sphaeramia</taxon>
    </lineage>
</organism>
<evidence type="ECO:0000313" key="7">
    <source>
        <dbReference type="Ensembl" id="ENSSORP00005040324.1"/>
    </source>
</evidence>
<keyword evidence="4" id="KW-0472">Membrane</keyword>
<dbReference type="Proteomes" id="UP000472271">
    <property type="component" value="Chromosome 7"/>
</dbReference>
<dbReference type="Ensembl" id="ENSSORT00005041363.1">
    <property type="protein sequence ID" value="ENSSORP00005040324.1"/>
    <property type="gene ID" value="ENSSORG00005018818.1"/>
</dbReference>
<evidence type="ECO:0000256" key="3">
    <source>
        <dbReference type="SAM" id="MobiDB-lite"/>
    </source>
</evidence>
<dbReference type="PANTHER" id="PTHR11481">
    <property type="entry name" value="IMMUNOGLOBULIN FC RECEPTOR"/>
    <property type="match status" value="1"/>
</dbReference>
<evidence type="ECO:0000256" key="2">
    <source>
        <dbReference type="ARBA" id="ARBA00023157"/>
    </source>
</evidence>
<dbReference type="CDD" id="cd00096">
    <property type="entry name" value="Ig"/>
    <property type="match status" value="1"/>
</dbReference>
<accession>A0A673BGB4</accession>
<dbReference type="Gene3D" id="2.60.40.10">
    <property type="entry name" value="Immunoglobulins"/>
    <property type="match status" value="8"/>
</dbReference>
<proteinExistence type="predicted"/>
<dbReference type="InterPro" id="IPR007110">
    <property type="entry name" value="Ig-like_dom"/>
</dbReference>
<keyword evidence="4" id="KW-1133">Transmembrane helix</keyword>
<keyword evidence="2" id="KW-1015">Disulfide bond</keyword>
<feature type="domain" description="Ig-like" evidence="6">
    <location>
        <begin position="351"/>
        <end position="436"/>
    </location>
</feature>
<dbReference type="GO" id="GO:0007166">
    <property type="term" value="P:cell surface receptor signaling pathway"/>
    <property type="evidence" value="ECO:0007669"/>
    <property type="project" value="TreeGrafter"/>
</dbReference>
<keyword evidence="1 5" id="KW-0732">Signal</keyword>
<dbReference type="InterPro" id="IPR050488">
    <property type="entry name" value="Ig_Fc_receptor"/>
</dbReference>
<dbReference type="PROSITE" id="PS50835">
    <property type="entry name" value="IG_LIKE"/>
    <property type="match status" value="8"/>
</dbReference>
<dbReference type="InterPro" id="IPR003599">
    <property type="entry name" value="Ig_sub"/>
</dbReference>
<dbReference type="GO" id="GO:0006955">
    <property type="term" value="P:immune response"/>
    <property type="evidence" value="ECO:0007669"/>
    <property type="project" value="TreeGrafter"/>
</dbReference>
<dbReference type="Pfam" id="PF13895">
    <property type="entry name" value="Ig_2"/>
    <property type="match status" value="3"/>
</dbReference>
<reference evidence="7" key="1">
    <citation type="submission" date="2019-06" db="EMBL/GenBank/DDBJ databases">
        <authorList>
            <consortium name="Wellcome Sanger Institute Data Sharing"/>
        </authorList>
    </citation>
    <scope>NUCLEOTIDE SEQUENCE [LARGE SCALE GENOMIC DNA]</scope>
</reference>
<feature type="compositionally biased region" description="Polar residues" evidence="3">
    <location>
        <begin position="908"/>
        <end position="925"/>
    </location>
</feature>
<evidence type="ECO:0000259" key="6">
    <source>
        <dbReference type="PROSITE" id="PS50835"/>
    </source>
</evidence>
<feature type="domain" description="Ig-like" evidence="6">
    <location>
        <begin position="442"/>
        <end position="527"/>
    </location>
</feature>
<keyword evidence="8" id="KW-1185">Reference proteome</keyword>
<evidence type="ECO:0000256" key="1">
    <source>
        <dbReference type="ARBA" id="ARBA00022729"/>
    </source>
</evidence>
<feature type="domain" description="Ig-like" evidence="6">
    <location>
        <begin position="720"/>
        <end position="786"/>
    </location>
</feature>
<dbReference type="Ensembl" id="ENSSORT00005041364.1">
    <property type="protein sequence ID" value="ENSSORP00005040325.1"/>
    <property type="gene ID" value="ENSSORG00005018818.1"/>
</dbReference>
<feature type="domain" description="Ig-like" evidence="6">
    <location>
        <begin position="624"/>
        <end position="705"/>
    </location>
</feature>
<dbReference type="GeneID" id="115422925"/>
<dbReference type="InterPro" id="IPR013783">
    <property type="entry name" value="Ig-like_fold"/>
</dbReference>
<feature type="transmembrane region" description="Helical" evidence="4">
    <location>
        <begin position="813"/>
        <end position="837"/>
    </location>
</feature>
<sequence>MTQLGSTTSTCGAQWKMWLIKVFSVIYVSAVCAAQDPQDVTAFPDVFKTEGVPIQTAAPTVYKPPVPSVQRFPPWSEVFPSEKVTFSCDVIDSSDWTIIWKVNYERLSKTDPHLSFSPNGSVLTITAMSEDQSGNYSCVGQHKVKKVFTEESDFLELMVDENKPKPTVTSSFTSEKMFTGESVTFTCAVSVSSGWEYTWFHNGQEVQASDTYTIPSVGPANSGQYHCQAKRGSPPVHTAQSDRITLDVSEIPVPSLTNLTSWLDVFPTESVRLGCGMETGSSDWTYTWYKDGQMVQAGNTVSLDTDRAVLSISSASASHAGRYQCTGRRKDRAVTSSESTGLTLTVYGTKPRVELVQDPEYTVMFPGERVSFRCHIDVSTGWEFVWYKDNTDLGSTENMYSVDSVSTTDSGSYTCKAKRGQGPVFSTDPSQTKHIEVKSTKPIVELVQDPEYTVMFPGEHVSFRCHINVSTGWEFVWYKDNMDLGSTENMHSVDSVSTTDSGSYACKAKRGQGSVFSTDPSQTRHVDVKKDKPKPVMTQVPNFDKVYTGESLTFICTVDISSGWEYLWYKDGTELPTTGRNLTINDAKSSDSGVYKCKARRSKTMFNTEESEPKDLNISEIPVPSLTNLTSWLDVFTDETVRLGCGMEAGSSDWTYTWYKDGHMIQAGNTVSLDTDGAALSISSASGSHVGHYQCTGKRKDRTVTSSRSTGLTLTVSERPSASIILLTGWSEVFSTENLVLKCVVDSQDQWNYTWFKQDVEISPPSSERHSVTPQNDPDQSLYVCQGIRDGRPNYSKKSDSFKTSNLLLKRRVLLSISGCLFFGLVAVFIGCIVLRVTRKPAEDLEKQEETNLFLTMAELKERGDAPCPLVEYITDADMKDLSKEPEENGTICSESTPLPTVDEAGPSESNDTTESNGGMVSFKQ</sequence>
<dbReference type="GO" id="GO:0009897">
    <property type="term" value="C:external side of plasma membrane"/>
    <property type="evidence" value="ECO:0007669"/>
    <property type="project" value="TreeGrafter"/>
</dbReference>
<feature type="domain" description="Ig-like" evidence="6">
    <location>
        <begin position="535"/>
        <end position="619"/>
    </location>
</feature>
<dbReference type="GO" id="GO:0004888">
    <property type="term" value="F:transmembrane signaling receptor activity"/>
    <property type="evidence" value="ECO:0007669"/>
    <property type="project" value="TreeGrafter"/>
</dbReference>
<evidence type="ECO:0000256" key="5">
    <source>
        <dbReference type="SAM" id="SignalP"/>
    </source>
</evidence>
<keyword evidence="4" id="KW-0812">Transmembrane</keyword>
<dbReference type="RefSeq" id="XP_029995415.1">
    <property type="nucleotide sequence ID" value="XM_030139555.1"/>
</dbReference>
<dbReference type="Pfam" id="PF13927">
    <property type="entry name" value="Ig_3"/>
    <property type="match status" value="4"/>
</dbReference>
<name>A0A673BGB4_9TELE</name>
<feature type="domain" description="Ig-like" evidence="6">
    <location>
        <begin position="254"/>
        <end position="335"/>
    </location>
</feature>
<dbReference type="PANTHER" id="PTHR11481:SF60">
    <property type="entry name" value="IG-LIKE DOMAIN-CONTAINING PROTEIN"/>
    <property type="match status" value="1"/>
</dbReference>
<feature type="domain" description="Ig-like" evidence="6">
    <location>
        <begin position="67"/>
        <end position="149"/>
    </location>
</feature>
<evidence type="ECO:0000256" key="4">
    <source>
        <dbReference type="SAM" id="Phobius"/>
    </source>
</evidence>
<gene>
    <name evidence="7" type="primary">LOC115422925</name>
</gene>
<reference evidence="7" key="2">
    <citation type="submission" date="2025-05" db="UniProtKB">
        <authorList>
            <consortium name="Ensembl"/>
        </authorList>
    </citation>
    <scope>IDENTIFICATION</scope>
</reference>
<dbReference type="InterPro" id="IPR003598">
    <property type="entry name" value="Ig_sub2"/>
</dbReference>